<accession>A0A2N3LE12</accession>
<evidence type="ECO:0000313" key="1">
    <source>
        <dbReference type="EMBL" id="PKR82846.1"/>
    </source>
</evidence>
<reference evidence="1 2" key="1">
    <citation type="submission" date="2017-11" db="EMBL/GenBank/DDBJ databases">
        <title>Bacillus camelliae sp. nov., isolated from pu'er tea.</title>
        <authorList>
            <person name="Niu L."/>
        </authorList>
    </citation>
    <scope>NUCLEOTIDE SEQUENCE [LARGE SCALE GENOMIC DNA]</scope>
    <source>
        <strain evidence="1 2">7578-1</strain>
    </source>
</reference>
<proteinExistence type="predicted"/>
<dbReference type="AlphaFoldDB" id="A0A2N3LE12"/>
<dbReference type="OrthoDB" id="2396600at2"/>
<dbReference type="Proteomes" id="UP000233440">
    <property type="component" value="Unassembled WGS sequence"/>
</dbReference>
<evidence type="ECO:0000313" key="2">
    <source>
        <dbReference type="Proteomes" id="UP000233440"/>
    </source>
</evidence>
<evidence type="ECO:0008006" key="3">
    <source>
        <dbReference type="Google" id="ProtNLM"/>
    </source>
</evidence>
<gene>
    <name evidence="1" type="ORF">CWO92_21895</name>
</gene>
<dbReference type="RefSeq" id="WP_101356334.1">
    <property type="nucleotide sequence ID" value="NZ_PIQO01000026.1"/>
</dbReference>
<dbReference type="EMBL" id="PIQO01000026">
    <property type="protein sequence ID" value="PKR82846.1"/>
    <property type="molecule type" value="Genomic_DNA"/>
</dbReference>
<comment type="caution">
    <text evidence="1">The sequence shown here is derived from an EMBL/GenBank/DDBJ whole genome shotgun (WGS) entry which is preliminary data.</text>
</comment>
<organism evidence="1 2">
    <name type="scientific">Heyndrickxia camelliae</name>
    <dbReference type="NCBI Taxonomy" id="1707093"/>
    <lineage>
        <taxon>Bacteria</taxon>
        <taxon>Bacillati</taxon>
        <taxon>Bacillota</taxon>
        <taxon>Bacilli</taxon>
        <taxon>Bacillales</taxon>
        <taxon>Bacillaceae</taxon>
        <taxon>Heyndrickxia</taxon>
    </lineage>
</organism>
<name>A0A2N3LE12_9BACI</name>
<protein>
    <recommendedName>
        <fullName evidence="3">HK97 gp10 family phage protein</fullName>
    </recommendedName>
</protein>
<keyword evidence="2" id="KW-1185">Reference proteome</keyword>
<sequence length="139" mass="15969">MEFKDLNDLAKYIPQLTKEAMLKGNATKNTVIETGKEHVQSDVYDPYTPVIYERSGGLMNDWEVEETADGIEVYNTRSDEKSGKNIVDTIEYGRNYDYEFEYSNKPRPFIENTIKELEVSNKLSQSLKADLKSIGIEVK</sequence>